<feature type="compositionally biased region" description="Basic and acidic residues" evidence="1">
    <location>
        <begin position="206"/>
        <end position="228"/>
    </location>
</feature>
<keyword evidence="2" id="KW-0472">Membrane</keyword>
<proteinExistence type="predicted"/>
<dbReference type="RefSeq" id="WP_169422623.1">
    <property type="nucleotide sequence ID" value="NZ_JABBFX010000004.1"/>
</dbReference>
<dbReference type="EMBL" id="JABBFX010000004">
    <property type="protein sequence ID" value="NML48301.1"/>
    <property type="molecule type" value="Genomic_DNA"/>
</dbReference>
<evidence type="ECO:0000313" key="3">
    <source>
        <dbReference type="EMBL" id="NML48301.1"/>
    </source>
</evidence>
<protein>
    <recommendedName>
        <fullName evidence="5">LapA family protein</fullName>
    </recommendedName>
</protein>
<evidence type="ECO:0000256" key="2">
    <source>
        <dbReference type="SAM" id="Phobius"/>
    </source>
</evidence>
<sequence>MRTRAILLVVAILLVAAFAALNWGEIVHTAPLSFGLFVTDAPMGAILLALLALAAVAFALSAATIRTQALVDYRNHHKTLEQQRTLADKAEASRFTDLRQHLDSQLRDLRERDSVAATEFEKAMVQSQRELRTQLEQVNRTVAARLTELEHRLDARFASGVAAPAVRAETGQSQQLRDAQLREDQLRARAEQERARAGQEQAVRQEQQREERAMASDRPAESGWRKWF</sequence>
<accession>A0A848HG44</accession>
<organism evidence="3 4">
    <name type="scientific">Ramlibacter agri</name>
    <dbReference type="NCBI Taxonomy" id="2728837"/>
    <lineage>
        <taxon>Bacteria</taxon>
        <taxon>Pseudomonadati</taxon>
        <taxon>Pseudomonadota</taxon>
        <taxon>Betaproteobacteria</taxon>
        <taxon>Burkholderiales</taxon>
        <taxon>Comamonadaceae</taxon>
        <taxon>Ramlibacter</taxon>
    </lineage>
</organism>
<evidence type="ECO:0000256" key="1">
    <source>
        <dbReference type="SAM" id="MobiDB-lite"/>
    </source>
</evidence>
<feature type="compositionally biased region" description="Basic and acidic residues" evidence="1">
    <location>
        <begin position="188"/>
        <end position="197"/>
    </location>
</feature>
<evidence type="ECO:0000313" key="4">
    <source>
        <dbReference type="Proteomes" id="UP000541185"/>
    </source>
</evidence>
<keyword evidence="2" id="KW-1133">Transmembrane helix</keyword>
<keyword evidence="2" id="KW-0812">Transmembrane</keyword>
<feature type="transmembrane region" description="Helical" evidence="2">
    <location>
        <begin position="43"/>
        <end position="65"/>
    </location>
</feature>
<reference evidence="3 4" key="1">
    <citation type="submission" date="2020-04" db="EMBL/GenBank/DDBJ databases">
        <title>Ramlibacter sp. G-1-2-2 isolated from soil.</title>
        <authorList>
            <person name="Dahal R.H."/>
        </authorList>
    </citation>
    <scope>NUCLEOTIDE SEQUENCE [LARGE SCALE GENOMIC DNA]</scope>
    <source>
        <strain evidence="3 4">G-1-2-2</strain>
    </source>
</reference>
<dbReference type="Proteomes" id="UP000541185">
    <property type="component" value="Unassembled WGS sequence"/>
</dbReference>
<name>A0A848HG44_9BURK</name>
<gene>
    <name evidence="3" type="ORF">HHL11_31420</name>
</gene>
<evidence type="ECO:0008006" key="5">
    <source>
        <dbReference type="Google" id="ProtNLM"/>
    </source>
</evidence>
<dbReference type="AlphaFoldDB" id="A0A848HG44"/>
<keyword evidence="4" id="KW-1185">Reference proteome</keyword>
<feature type="region of interest" description="Disordered" evidence="1">
    <location>
        <begin position="188"/>
        <end position="228"/>
    </location>
</feature>
<comment type="caution">
    <text evidence="3">The sequence shown here is derived from an EMBL/GenBank/DDBJ whole genome shotgun (WGS) entry which is preliminary data.</text>
</comment>